<dbReference type="CDD" id="cd18804">
    <property type="entry name" value="SF2_C_priA"/>
    <property type="match status" value="1"/>
</dbReference>
<dbReference type="AlphaFoldDB" id="A0A1F6TRI2"/>
<feature type="domain" description="Helicase ATP-binding" evidence="13">
    <location>
        <begin position="214"/>
        <end position="380"/>
    </location>
</feature>
<evidence type="ECO:0000256" key="3">
    <source>
        <dbReference type="ARBA" id="ARBA00022723"/>
    </source>
</evidence>
<keyword evidence="6 12" id="KW-0347">Helicase</keyword>
<dbReference type="InterPro" id="IPR042115">
    <property type="entry name" value="PriA_3primeBD_sf"/>
</dbReference>
<evidence type="ECO:0000259" key="13">
    <source>
        <dbReference type="PROSITE" id="PS51192"/>
    </source>
</evidence>
<dbReference type="GO" id="GO:0008270">
    <property type="term" value="F:zinc ion binding"/>
    <property type="evidence" value="ECO:0007669"/>
    <property type="project" value="UniProtKB-UniRule"/>
</dbReference>
<dbReference type="FunFam" id="3.40.1440.60:FF:000001">
    <property type="entry name" value="Primosomal protein N"/>
    <property type="match status" value="1"/>
</dbReference>
<evidence type="ECO:0000256" key="8">
    <source>
        <dbReference type="ARBA" id="ARBA00022840"/>
    </source>
</evidence>
<dbReference type="GO" id="GO:0005524">
    <property type="term" value="F:ATP binding"/>
    <property type="evidence" value="ECO:0007669"/>
    <property type="project" value="UniProtKB-UniRule"/>
</dbReference>
<dbReference type="GO" id="GO:0006302">
    <property type="term" value="P:double-strand break repair"/>
    <property type="evidence" value="ECO:0007669"/>
    <property type="project" value="InterPro"/>
</dbReference>
<feature type="binding site" evidence="12">
    <location>
        <position position="479"/>
    </location>
    <ligand>
        <name>Zn(2+)</name>
        <dbReference type="ChEBI" id="CHEBI:29105"/>
        <label>1</label>
    </ligand>
</feature>
<dbReference type="GO" id="GO:0006269">
    <property type="term" value="P:DNA replication, synthesis of primer"/>
    <property type="evidence" value="ECO:0007669"/>
    <property type="project" value="UniProtKB-KW"/>
</dbReference>
<dbReference type="Gene3D" id="3.40.1440.60">
    <property type="entry name" value="PriA, 3(prime) DNA-binding domain"/>
    <property type="match status" value="1"/>
</dbReference>
<dbReference type="SMART" id="SM00490">
    <property type="entry name" value="HELICc"/>
    <property type="match status" value="1"/>
</dbReference>
<comment type="function">
    <text evidence="12">Initiates the restart of stalled replication forks, which reloads the replicative helicase on sites other than the origin of replication. Recognizes and binds to abandoned replication forks and remodels them to uncover a helicase loading site. Promotes assembly of the primosome at these replication forks.</text>
</comment>
<comment type="catalytic activity">
    <reaction evidence="12">
        <text>Couples ATP hydrolysis with the unwinding of duplex DNA by translocating in the 3'-5' direction.</text>
        <dbReference type="EC" id="5.6.2.4"/>
    </reaction>
</comment>
<dbReference type="STRING" id="1817760.A2151_03135"/>
<feature type="binding site" evidence="12">
    <location>
        <position position="469"/>
    </location>
    <ligand>
        <name>Zn(2+)</name>
        <dbReference type="ChEBI" id="CHEBI:29105"/>
        <label>2</label>
    </ligand>
</feature>
<dbReference type="InterPro" id="IPR041236">
    <property type="entry name" value="PriA_C"/>
</dbReference>
<comment type="catalytic activity">
    <reaction evidence="11 12">
        <text>ATP + H2O = ADP + phosphate + H(+)</text>
        <dbReference type="Rhea" id="RHEA:13065"/>
        <dbReference type="ChEBI" id="CHEBI:15377"/>
        <dbReference type="ChEBI" id="CHEBI:15378"/>
        <dbReference type="ChEBI" id="CHEBI:30616"/>
        <dbReference type="ChEBI" id="CHEBI:43474"/>
        <dbReference type="ChEBI" id="CHEBI:456216"/>
        <dbReference type="EC" id="5.6.2.4"/>
    </reaction>
</comment>
<feature type="binding site" evidence="12">
    <location>
        <position position="466"/>
    </location>
    <ligand>
        <name>Zn(2+)</name>
        <dbReference type="ChEBI" id="CHEBI:29105"/>
        <label>2</label>
    </ligand>
</feature>
<keyword evidence="8 12" id="KW-0067">ATP-binding</keyword>
<comment type="subunit">
    <text evidence="12">Component of the replication restart primosome.</text>
</comment>
<evidence type="ECO:0000256" key="2">
    <source>
        <dbReference type="ARBA" id="ARBA00022705"/>
    </source>
</evidence>
<dbReference type="Proteomes" id="UP000178885">
    <property type="component" value="Unassembled WGS sequence"/>
</dbReference>
<dbReference type="InterPro" id="IPR011545">
    <property type="entry name" value="DEAD/DEAH_box_helicase_dom"/>
</dbReference>
<keyword evidence="9 12" id="KW-0238">DNA-binding</keyword>
<dbReference type="NCBIfam" id="NF004067">
    <property type="entry name" value="PRK05580.1-4"/>
    <property type="match status" value="1"/>
</dbReference>
<evidence type="ECO:0000313" key="14">
    <source>
        <dbReference type="EMBL" id="OGI47659.1"/>
    </source>
</evidence>
<dbReference type="CDD" id="cd17929">
    <property type="entry name" value="DEXHc_priA"/>
    <property type="match status" value="1"/>
</dbReference>
<keyword evidence="7 12" id="KW-0862">Zinc</keyword>
<dbReference type="InterPro" id="IPR041222">
    <property type="entry name" value="PriA_3primeBD"/>
</dbReference>
<dbReference type="InterPro" id="IPR040498">
    <property type="entry name" value="PriA_CRR"/>
</dbReference>
<feature type="binding site" evidence="12">
    <location>
        <position position="439"/>
    </location>
    <ligand>
        <name>Zn(2+)</name>
        <dbReference type="ChEBI" id="CHEBI:29105"/>
        <label>1</label>
    </ligand>
</feature>
<dbReference type="HAMAP" id="MF_00983">
    <property type="entry name" value="PriA"/>
    <property type="match status" value="1"/>
</dbReference>
<keyword evidence="4 12" id="KW-0547">Nucleotide-binding</keyword>
<evidence type="ECO:0000313" key="15">
    <source>
        <dbReference type="Proteomes" id="UP000178885"/>
    </source>
</evidence>
<dbReference type="NCBIfam" id="TIGR00595">
    <property type="entry name" value="priA"/>
    <property type="match status" value="1"/>
</dbReference>
<dbReference type="Pfam" id="PF18319">
    <property type="entry name" value="Zn_ribbon_PriA"/>
    <property type="match status" value="1"/>
</dbReference>
<evidence type="ECO:0000256" key="7">
    <source>
        <dbReference type="ARBA" id="ARBA00022833"/>
    </source>
</evidence>
<dbReference type="Pfam" id="PF00270">
    <property type="entry name" value="DEAD"/>
    <property type="match status" value="1"/>
</dbReference>
<keyword evidence="1 12" id="KW-0639">Primosome</keyword>
<evidence type="ECO:0000256" key="9">
    <source>
        <dbReference type="ARBA" id="ARBA00023125"/>
    </source>
</evidence>
<dbReference type="GO" id="GO:0006310">
    <property type="term" value="P:DNA recombination"/>
    <property type="evidence" value="ECO:0007669"/>
    <property type="project" value="InterPro"/>
</dbReference>
<dbReference type="GO" id="GO:1990077">
    <property type="term" value="C:primosome complex"/>
    <property type="evidence" value="ECO:0007669"/>
    <property type="project" value="UniProtKB-UniRule"/>
</dbReference>
<name>A0A1F6TRI2_9PROT</name>
<comment type="cofactor">
    <cofactor evidence="12">
        <name>Zn(2+)</name>
        <dbReference type="ChEBI" id="CHEBI:29105"/>
    </cofactor>
    <text evidence="12">Binds 2 zinc ions per subunit.</text>
</comment>
<feature type="binding site" evidence="12">
    <location>
        <position position="451"/>
    </location>
    <ligand>
        <name>Zn(2+)</name>
        <dbReference type="ChEBI" id="CHEBI:29105"/>
        <label>2</label>
    </ligand>
</feature>
<dbReference type="EMBL" id="MFSU01000049">
    <property type="protein sequence ID" value="OGI47659.1"/>
    <property type="molecule type" value="Genomic_DNA"/>
</dbReference>
<comment type="similarity">
    <text evidence="12">Belongs to the helicase family. PriA subfamily.</text>
</comment>
<keyword evidence="10 12" id="KW-0413">Isomerase</keyword>
<dbReference type="EC" id="5.6.2.4" evidence="12"/>
<protein>
    <recommendedName>
        <fullName evidence="12">Replication restart protein PriA</fullName>
    </recommendedName>
    <alternativeName>
        <fullName evidence="12">ATP-dependent DNA helicase PriA</fullName>
        <ecNumber evidence="12">5.6.2.4</ecNumber>
    </alternativeName>
    <alternativeName>
        <fullName evidence="12">DNA 3'-5' helicase PriA</fullName>
    </alternativeName>
</protein>
<evidence type="ECO:0000256" key="12">
    <source>
        <dbReference type="HAMAP-Rule" id="MF_00983"/>
    </source>
</evidence>
<organism evidence="14 15">
    <name type="scientific">Candidatus Muproteobacteria bacterium RBG_16_65_34</name>
    <dbReference type="NCBI Taxonomy" id="1817760"/>
    <lineage>
        <taxon>Bacteria</taxon>
        <taxon>Pseudomonadati</taxon>
        <taxon>Pseudomonadota</taxon>
        <taxon>Candidatus Muproteobacteria</taxon>
    </lineage>
</organism>
<dbReference type="Gene3D" id="3.40.50.300">
    <property type="entry name" value="P-loop containing nucleotide triphosphate hydrolases"/>
    <property type="match status" value="2"/>
</dbReference>
<dbReference type="InterPro" id="IPR027417">
    <property type="entry name" value="P-loop_NTPase"/>
</dbReference>
<keyword evidence="2 12" id="KW-0235">DNA replication</keyword>
<sequence>MARSQPIYQVAVPAPLYRLFDYLAPSEVGVPAVGARVRVPFGKRELVGVVLGTAPESDLPHARLKRIARVLDAAPLLPASFLKLLAWAAEYYHHPVGEVVAAALPAWLRAGRAAAVEGVRLWSLSAAGRAADPAALARAPAQRRLLEALARAPAGLEAEALENISPRWRAALKALSARGWIEVQVHDRLAASPAAIQPPPQPNAAQQAAVEAVTGALGGYQCFLLHGVTGSGKTEVYLRLIERALAQGRQTLVLAPEIGLTPQLIERFQRRFNAPIAVLHSALADQERLRAWLLARDGTAPIVLGTRSAVFAPFKNLGLIIVDEEHDTSYKQHEGFRYSARDVAVMRAARENIPVVLGSATPALESLNNARVGTYRLLTLPDRTGGAGMPRVAVLDMRRLKPAEGLSHPLRAALAERLARGEQSLLFLNRRGFAPVWMCHGCGWTAPCARCDARLIYHRESRKLKCHHCGAEAPLADKCPHCGAAGLHPLGEGTERIEAALTKFFPAARIERIDRDSTRRKGALEEKLKRVHAGEADILVGTQMLSKGHDFPSVTLVGVLNADQGLYSADFRSGERLFQQIMQVAGRAGRADKPGEVLIQTWHPEHPVFAALARHDYGAFADYALAERRATDYPPYSHLALLRAESTRPGAALRFLAEARMRARAPAQESSVQVLEPMPAPMEKRAGRHRAQLLVQCKHRKALHGFLGQWVAQLAELKFGKQVRWSLDVDPVDMY</sequence>
<dbReference type="PANTHER" id="PTHR30580:SF0">
    <property type="entry name" value="PRIMOSOMAL PROTEIN N"/>
    <property type="match status" value="1"/>
</dbReference>
<evidence type="ECO:0000256" key="10">
    <source>
        <dbReference type="ARBA" id="ARBA00023235"/>
    </source>
</evidence>
<keyword evidence="3 12" id="KW-0479">Metal-binding</keyword>
<evidence type="ECO:0000256" key="11">
    <source>
        <dbReference type="ARBA" id="ARBA00048988"/>
    </source>
</evidence>
<evidence type="ECO:0000256" key="6">
    <source>
        <dbReference type="ARBA" id="ARBA00022806"/>
    </source>
</evidence>
<dbReference type="SUPFAM" id="SSF52540">
    <property type="entry name" value="P-loop containing nucleoside triphosphate hydrolases"/>
    <property type="match status" value="2"/>
</dbReference>
<dbReference type="PANTHER" id="PTHR30580">
    <property type="entry name" value="PRIMOSOMAL PROTEIN N"/>
    <property type="match status" value="1"/>
</dbReference>
<reference evidence="14 15" key="1">
    <citation type="journal article" date="2016" name="Nat. Commun.">
        <title>Thousands of microbial genomes shed light on interconnected biogeochemical processes in an aquifer system.</title>
        <authorList>
            <person name="Anantharaman K."/>
            <person name="Brown C.T."/>
            <person name="Hug L.A."/>
            <person name="Sharon I."/>
            <person name="Castelle C.J."/>
            <person name="Probst A.J."/>
            <person name="Thomas B.C."/>
            <person name="Singh A."/>
            <person name="Wilkins M.J."/>
            <person name="Karaoz U."/>
            <person name="Brodie E.L."/>
            <person name="Williams K.H."/>
            <person name="Hubbard S.S."/>
            <person name="Banfield J.F."/>
        </authorList>
    </citation>
    <scope>NUCLEOTIDE SEQUENCE [LARGE SCALE GENOMIC DNA]</scope>
</reference>
<dbReference type="FunFam" id="3.40.50.300:FF:000489">
    <property type="entry name" value="Primosome assembly protein PriA"/>
    <property type="match status" value="1"/>
</dbReference>
<dbReference type="InterPro" id="IPR005259">
    <property type="entry name" value="PriA"/>
</dbReference>
<feature type="binding site" evidence="12">
    <location>
        <position position="448"/>
    </location>
    <ligand>
        <name>Zn(2+)</name>
        <dbReference type="ChEBI" id="CHEBI:29105"/>
        <label>2</label>
    </ligand>
</feature>
<dbReference type="SMART" id="SM00487">
    <property type="entry name" value="DEXDc"/>
    <property type="match status" value="1"/>
</dbReference>
<gene>
    <name evidence="12" type="primary">priA</name>
    <name evidence="14" type="ORF">A2151_03135</name>
</gene>
<dbReference type="Pfam" id="PF17764">
    <property type="entry name" value="PriA_3primeBD"/>
    <property type="match status" value="1"/>
</dbReference>
<feature type="binding site" evidence="12">
    <location>
        <position position="442"/>
    </location>
    <ligand>
        <name>Zn(2+)</name>
        <dbReference type="ChEBI" id="CHEBI:29105"/>
        <label>1</label>
    </ligand>
</feature>
<comment type="caution">
    <text evidence="14">The sequence shown here is derived from an EMBL/GenBank/DDBJ whole genome shotgun (WGS) entry which is preliminary data.</text>
</comment>
<dbReference type="InterPro" id="IPR001650">
    <property type="entry name" value="Helicase_C-like"/>
</dbReference>
<evidence type="ECO:0000256" key="1">
    <source>
        <dbReference type="ARBA" id="ARBA00022515"/>
    </source>
</evidence>
<evidence type="ECO:0000256" key="4">
    <source>
        <dbReference type="ARBA" id="ARBA00022741"/>
    </source>
</evidence>
<dbReference type="InterPro" id="IPR014001">
    <property type="entry name" value="Helicase_ATP-bd"/>
</dbReference>
<dbReference type="GO" id="GO:0006270">
    <property type="term" value="P:DNA replication initiation"/>
    <property type="evidence" value="ECO:0007669"/>
    <property type="project" value="TreeGrafter"/>
</dbReference>
<evidence type="ECO:0000256" key="5">
    <source>
        <dbReference type="ARBA" id="ARBA00022801"/>
    </source>
</evidence>
<dbReference type="GO" id="GO:0003677">
    <property type="term" value="F:DNA binding"/>
    <property type="evidence" value="ECO:0007669"/>
    <property type="project" value="UniProtKB-UniRule"/>
</dbReference>
<dbReference type="Pfam" id="PF00271">
    <property type="entry name" value="Helicase_C"/>
    <property type="match status" value="1"/>
</dbReference>
<proteinExistence type="inferred from homology"/>
<dbReference type="NCBIfam" id="NF004065">
    <property type="entry name" value="PRK05580.1-1"/>
    <property type="match status" value="1"/>
</dbReference>
<accession>A0A1F6TRI2</accession>
<dbReference type="PROSITE" id="PS51192">
    <property type="entry name" value="HELICASE_ATP_BIND_1"/>
    <property type="match status" value="1"/>
</dbReference>
<dbReference type="GO" id="GO:0043138">
    <property type="term" value="F:3'-5' DNA helicase activity"/>
    <property type="evidence" value="ECO:0007669"/>
    <property type="project" value="UniProtKB-EC"/>
</dbReference>
<keyword evidence="5 12" id="KW-0378">Hydrolase</keyword>
<dbReference type="GO" id="GO:0016887">
    <property type="term" value="F:ATP hydrolysis activity"/>
    <property type="evidence" value="ECO:0007669"/>
    <property type="project" value="RHEA"/>
</dbReference>
<dbReference type="Pfam" id="PF18074">
    <property type="entry name" value="PriA_C"/>
    <property type="match status" value="1"/>
</dbReference>
<feature type="binding site" evidence="12">
    <location>
        <position position="482"/>
    </location>
    <ligand>
        <name>Zn(2+)</name>
        <dbReference type="ChEBI" id="CHEBI:29105"/>
        <label>1</label>
    </ligand>
</feature>